<dbReference type="Pfam" id="PF05573">
    <property type="entry name" value="NosL"/>
    <property type="match status" value="1"/>
</dbReference>
<proteinExistence type="predicted"/>
<evidence type="ECO:0000313" key="1">
    <source>
        <dbReference type="EMBL" id="SDW08535.1"/>
    </source>
</evidence>
<dbReference type="Proteomes" id="UP000199592">
    <property type="component" value="Unassembled WGS sequence"/>
</dbReference>
<protein>
    <submittedName>
        <fullName evidence="1">Copper chaperone NosL</fullName>
    </submittedName>
</protein>
<dbReference type="STRING" id="1073328.SAMN05216294_1645"/>
<dbReference type="EMBL" id="FNMY01000001">
    <property type="protein sequence ID" value="SDW08535.1"/>
    <property type="molecule type" value="Genomic_DNA"/>
</dbReference>
<dbReference type="PANTHER" id="PTHR41247">
    <property type="entry name" value="HTH-TYPE TRANSCRIPTIONAL REPRESSOR YCNK"/>
    <property type="match status" value="1"/>
</dbReference>
<organism evidence="1 2">
    <name type="scientific">Flagellimonas zhangzhouensis</name>
    <dbReference type="NCBI Taxonomy" id="1073328"/>
    <lineage>
        <taxon>Bacteria</taxon>
        <taxon>Pseudomonadati</taxon>
        <taxon>Bacteroidota</taxon>
        <taxon>Flavobacteriia</taxon>
        <taxon>Flavobacteriales</taxon>
        <taxon>Flavobacteriaceae</taxon>
        <taxon>Flagellimonas</taxon>
    </lineage>
</organism>
<dbReference type="InterPro" id="IPR008719">
    <property type="entry name" value="N2O_reductase_NosL"/>
</dbReference>
<dbReference type="SUPFAM" id="SSF160387">
    <property type="entry name" value="NosL/MerB-like"/>
    <property type="match status" value="1"/>
</dbReference>
<keyword evidence="2" id="KW-1185">Reference proteome</keyword>
<dbReference type="RefSeq" id="WP_090294114.1">
    <property type="nucleotide sequence ID" value="NZ_FNKI01000002.1"/>
</dbReference>
<dbReference type="Gene3D" id="3.30.70.2050">
    <property type="match status" value="1"/>
</dbReference>
<dbReference type="AlphaFoldDB" id="A0A1H2QN71"/>
<reference evidence="2" key="1">
    <citation type="submission" date="2016-10" db="EMBL/GenBank/DDBJ databases">
        <authorList>
            <person name="Varghese N."/>
            <person name="Submissions S."/>
        </authorList>
    </citation>
    <scope>NUCLEOTIDE SEQUENCE [LARGE SCALE GENOMIC DNA]</scope>
    <source>
        <strain evidence="2">DSM 25030</strain>
    </source>
</reference>
<dbReference type="PANTHER" id="PTHR41247:SF1">
    <property type="entry name" value="HTH-TYPE TRANSCRIPTIONAL REPRESSOR YCNK"/>
    <property type="match status" value="1"/>
</dbReference>
<evidence type="ECO:0000313" key="2">
    <source>
        <dbReference type="Proteomes" id="UP000199592"/>
    </source>
</evidence>
<sequence length="144" mass="16006">MKPSIILFLVILAGNIGCSVSPKPIDYGHVGCHYCSMTIVDKQHAAQLVTKKGKVFNFDAIECMMNQLEDEDKSTMAMFMVNDFDQPGTLIDGTKATYLISENIPSPMGAFLSAFSEEQAAQHVLNENGGKVYTWSEIKKRFKF</sequence>
<name>A0A1H2QN71_9FLAO</name>
<gene>
    <name evidence="1" type="ORF">SAMN04487892_0296</name>
</gene>
<dbReference type="OrthoDB" id="9792749at2"/>
<accession>A0A1H2QN71</accession>